<evidence type="ECO:0000259" key="2">
    <source>
        <dbReference type="Pfam" id="PF13966"/>
    </source>
</evidence>
<keyword evidence="3" id="KW-0808">Transferase</keyword>
<gene>
    <name evidence="3" type="ORF">CTI12_AA558210</name>
</gene>
<evidence type="ECO:0000256" key="1">
    <source>
        <dbReference type="SAM" id="Coils"/>
    </source>
</evidence>
<dbReference type="Proteomes" id="UP000245207">
    <property type="component" value="Unassembled WGS sequence"/>
</dbReference>
<evidence type="ECO:0000313" key="4">
    <source>
        <dbReference type="Proteomes" id="UP000245207"/>
    </source>
</evidence>
<comment type="caution">
    <text evidence="3">The sequence shown here is derived from an EMBL/GenBank/DDBJ whole genome shotgun (WGS) entry which is preliminary data.</text>
</comment>
<keyword evidence="3" id="KW-0548">Nucleotidyltransferase</keyword>
<dbReference type="PANTHER" id="PTHR36617">
    <property type="entry name" value="PROTEIN, PUTATIVE-RELATED"/>
    <property type="match status" value="1"/>
</dbReference>
<accession>A0A2U1KW47</accession>
<dbReference type="InterPro" id="IPR026960">
    <property type="entry name" value="RVT-Znf"/>
</dbReference>
<dbReference type="GO" id="GO:0003964">
    <property type="term" value="F:RNA-directed DNA polymerase activity"/>
    <property type="evidence" value="ECO:0007669"/>
    <property type="project" value="UniProtKB-KW"/>
</dbReference>
<keyword evidence="4" id="KW-1185">Reference proteome</keyword>
<dbReference type="Pfam" id="PF13966">
    <property type="entry name" value="zf-RVT"/>
    <property type="match status" value="1"/>
</dbReference>
<dbReference type="AlphaFoldDB" id="A0A2U1KW47"/>
<dbReference type="SUPFAM" id="SSF56219">
    <property type="entry name" value="DNase I-like"/>
    <property type="match status" value="1"/>
</dbReference>
<dbReference type="Gene3D" id="3.60.10.10">
    <property type="entry name" value="Endonuclease/exonuclease/phosphatase"/>
    <property type="match status" value="1"/>
</dbReference>
<feature type="domain" description="Reverse transcriptase zinc-binding" evidence="2">
    <location>
        <begin position="257"/>
        <end position="342"/>
    </location>
</feature>
<dbReference type="EMBL" id="PKPP01013418">
    <property type="protein sequence ID" value="PWA40954.1"/>
    <property type="molecule type" value="Genomic_DNA"/>
</dbReference>
<dbReference type="PANTHER" id="PTHR36617:SF15">
    <property type="entry name" value="REVERSE TRANSCRIPTASE ZINC-BINDING DOMAIN-CONTAINING PROTEIN"/>
    <property type="match status" value="1"/>
</dbReference>
<dbReference type="InterPro" id="IPR036691">
    <property type="entry name" value="Endo/exonu/phosph_ase_sf"/>
</dbReference>
<keyword evidence="3" id="KW-0695">RNA-directed DNA polymerase</keyword>
<reference evidence="3 4" key="1">
    <citation type="journal article" date="2018" name="Mol. Plant">
        <title>The genome of Artemisia annua provides insight into the evolution of Asteraceae family and artemisinin biosynthesis.</title>
        <authorList>
            <person name="Shen Q."/>
            <person name="Zhang L."/>
            <person name="Liao Z."/>
            <person name="Wang S."/>
            <person name="Yan T."/>
            <person name="Shi P."/>
            <person name="Liu M."/>
            <person name="Fu X."/>
            <person name="Pan Q."/>
            <person name="Wang Y."/>
            <person name="Lv Z."/>
            <person name="Lu X."/>
            <person name="Zhang F."/>
            <person name="Jiang W."/>
            <person name="Ma Y."/>
            <person name="Chen M."/>
            <person name="Hao X."/>
            <person name="Li L."/>
            <person name="Tang Y."/>
            <person name="Lv G."/>
            <person name="Zhou Y."/>
            <person name="Sun X."/>
            <person name="Brodelius P.E."/>
            <person name="Rose J.K.C."/>
            <person name="Tang K."/>
        </authorList>
    </citation>
    <scope>NUCLEOTIDE SEQUENCE [LARGE SCALE GENOMIC DNA]</scope>
    <source>
        <strain evidence="4">cv. Huhao1</strain>
        <tissue evidence="3">Leaf</tissue>
    </source>
</reference>
<organism evidence="3 4">
    <name type="scientific">Artemisia annua</name>
    <name type="common">Sweet wormwood</name>
    <dbReference type="NCBI Taxonomy" id="35608"/>
    <lineage>
        <taxon>Eukaryota</taxon>
        <taxon>Viridiplantae</taxon>
        <taxon>Streptophyta</taxon>
        <taxon>Embryophyta</taxon>
        <taxon>Tracheophyta</taxon>
        <taxon>Spermatophyta</taxon>
        <taxon>Magnoliopsida</taxon>
        <taxon>eudicotyledons</taxon>
        <taxon>Gunneridae</taxon>
        <taxon>Pentapetalae</taxon>
        <taxon>asterids</taxon>
        <taxon>campanulids</taxon>
        <taxon>Asterales</taxon>
        <taxon>Asteraceae</taxon>
        <taxon>Asteroideae</taxon>
        <taxon>Anthemideae</taxon>
        <taxon>Artemisiinae</taxon>
        <taxon>Artemisia</taxon>
    </lineage>
</organism>
<name>A0A2U1KW47_ARTAN</name>
<proteinExistence type="predicted"/>
<feature type="coiled-coil region" evidence="1">
    <location>
        <begin position="101"/>
        <end position="136"/>
    </location>
</feature>
<dbReference type="STRING" id="35608.A0A2U1KW47"/>
<sequence length="440" mass="51348">MQGKLFTYVTDNGDKKSKIDRVLVTPDLMNLWPTASFIALPRSLSDHRPLVLITSNTDFGPIPFKFFNSWLQKPGLNEVITNSLTSNFHHGKPDQILQMKLKKLKQDLKEWLRSNVNQEEQEKEALIDQLKDLDDIVDHRDYVEDELALWTETKGKLLSQVGNGANIRLWIDKWIGEEPLCNTFPALFKLERHKDCVIKDRCTGNGQFSQWEWEWISPPASTTELYQLQEMLSQLRNVILTNDTDTWKWACNATGIFTTKSMKNHLIKTAHGPNHWIFPWNRLAPIKANILGWRLEMNRLPTTDLLLQRKIAIPSTTCLLCNTSVESIQHLFLECPFADILWSLMLSWCKIPLRRPLQAKDLFELHMDPSIPPNKAKHINLVVLSYCWTIWKVRNERVFSNKEPSIRFAMKEIKTTSYLWLANRTNSSELDWTKWSSFNF</sequence>
<evidence type="ECO:0000313" key="3">
    <source>
        <dbReference type="EMBL" id="PWA40954.1"/>
    </source>
</evidence>
<keyword evidence="1" id="KW-0175">Coiled coil</keyword>
<protein>
    <submittedName>
        <fullName evidence="3">RNA-directed DNA polymerase, eukaryota, Reverse transcriptase zinc-binding domain protein</fullName>
    </submittedName>
</protein>